<comment type="caution">
    <text evidence="6">The sequence shown here is derived from an EMBL/GenBank/DDBJ whole genome shotgun (WGS) entry which is preliminary data.</text>
</comment>
<evidence type="ECO:0000256" key="2">
    <source>
        <dbReference type="ARBA" id="ARBA00022692"/>
    </source>
</evidence>
<dbReference type="CDD" id="cd06662">
    <property type="entry name" value="SURF1"/>
    <property type="match status" value="1"/>
</dbReference>
<feature type="transmembrane region" description="Helical" evidence="5">
    <location>
        <begin position="92"/>
        <end position="110"/>
    </location>
</feature>
<protein>
    <recommendedName>
        <fullName evidence="5">SURF1-like protein</fullName>
    </recommendedName>
</protein>
<evidence type="ECO:0000256" key="1">
    <source>
        <dbReference type="ARBA" id="ARBA00004370"/>
    </source>
</evidence>
<dbReference type="Pfam" id="PF02104">
    <property type="entry name" value="SURF1"/>
    <property type="match status" value="1"/>
</dbReference>
<organism evidence="6 7">
    <name type="scientific">Golovinomyces cichoracearum</name>
    <dbReference type="NCBI Taxonomy" id="62708"/>
    <lineage>
        <taxon>Eukaryota</taxon>
        <taxon>Fungi</taxon>
        <taxon>Dikarya</taxon>
        <taxon>Ascomycota</taxon>
        <taxon>Pezizomycotina</taxon>
        <taxon>Leotiomycetes</taxon>
        <taxon>Erysiphales</taxon>
        <taxon>Erysiphaceae</taxon>
        <taxon>Golovinomyces</taxon>
    </lineage>
</organism>
<dbReference type="AlphaFoldDB" id="A0A420IJI7"/>
<keyword evidence="4 5" id="KW-0472">Membrane</keyword>
<dbReference type="Proteomes" id="UP000285405">
    <property type="component" value="Unassembled WGS sequence"/>
</dbReference>
<feature type="transmembrane region" description="Helical" evidence="5">
    <location>
        <begin position="300"/>
        <end position="319"/>
    </location>
</feature>
<comment type="subcellular location">
    <subcellularLocation>
        <location evidence="1">Membrane</location>
    </subcellularLocation>
    <subcellularLocation>
        <location evidence="5">Mitochondrion inner membrane</location>
        <topology evidence="5">Multi-pass membrane protein</topology>
    </subcellularLocation>
</comment>
<dbReference type="PANTHER" id="PTHR23427">
    <property type="entry name" value="SURFEIT LOCUS PROTEIN"/>
    <property type="match status" value="1"/>
</dbReference>
<dbReference type="PANTHER" id="PTHR23427:SF2">
    <property type="entry name" value="SURFEIT LOCUS PROTEIN 1"/>
    <property type="match status" value="1"/>
</dbReference>
<evidence type="ECO:0000256" key="4">
    <source>
        <dbReference type="ARBA" id="ARBA00023136"/>
    </source>
</evidence>
<comment type="function">
    <text evidence="5">Probably involved in the biogenesis of the COX complex.</text>
</comment>
<keyword evidence="5" id="KW-0999">Mitochondrion inner membrane</keyword>
<evidence type="ECO:0000313" key="7">
    <source>
        <dbReference type="Proteomes" id="UP000285405"/>
    </source>
</evidence>
<accession>A0A420IJI7</accession>
<proteinExistence type="inferred from homology"/>
<dbReference type="InterPro" id="IPR002994">
    <property type="entry name" value="Surf1/Shy1"/>
</dbReference>
<evidence type="ECO:0000256" key="5">
    <source>
        <dbReference type="RuleBase" id="RU363076"/>
    </source>
</evidence>
<dbReference type="OrthoDB" id="10040024at2759"/>
<dbReference type="PROSITE" id="PS50895">
    <property type="entry name" value="SURF1"/>
    <property type="match status" value="1"/>
</dbReference>
<sequence>MTSYYLLDIKGTQKMNVLAFFPSRNFKNLGLNRGLRTRLDLATALHCPGCRRQISASIRNAAQPVDSPEFVSIVDRPSVLVRAGRKKHGPGLIILALIPITAFALGTWQVQRLNWKTGLIAKFEDRLVRPPLPLPPKVDPEAIHDFDYRRIYAKGQFRHDKEMLIGPRIQEGKDGFLVITPLERPDAHSSVLVNRGWIDKKFKDQNLRDPKLGCPQGEVVVEGLLREPLKKNMFTPDNAPEQGKFYFPDVKQMAELAGSQPVWIEETMTPDLLASWARESKGIPIGRAPEVNLKNNHAQYIFTWYALSLATSVMLWMVVRKPPPDIARRVRQSQEWS</sequence>
<evidence type="ECO:0000313" key="6">
    <source>
        <dbReference type="EMBL" id="RKF74734.1"/>
    </source>
</evidence>
<keyword evidence="3 5" id="KW-1133">Transmembrane helix</keyword>
<keyword evidence="5" id="KW-0496">Mitochondrion</keyword>
<comment type="similarity">
    <text evidence="5">Belongs to the SURF1 family.</text>
</comment>
<name>A0A420IJI7_9PEZI</name>
<evidence type="ECO:0000256" key="3">
    <source>
        <dbReference type="ARBA" id="ARBA00022989"/>
    </source>
</evidence>
<gene>
    <name evidence="6" type="ORF">GcC1_083014</name>
</gene>
<dbReference type="GO" id="GO:0005743">
    <property type="term" value="C:mitochondrial inner membrane"/>
    <property type="evidence" value="ECO:0007669"/>
    <property type="project" value="UniProtKB-SubCell"/>
</dbReference>
<dbReference type="EMBL" id="MCBR01008321">
    <property type="protein sequence ID" value="RKF74734.1"/>
    <property type="molecule type" value="Genomic_DNA"/>
</dbReference>
<dbReference type="InterPro" id="IPR045214">
    <property type="entry name" value="Surf1/Surf4"/>
</dbReference>
<dbReference type="GO" id="GO:0033617">
    <property type="term" value="P:mitochondrial respiratory chain complex IV assembly"/>
    <property type="evidence" value="ECO:0007669"/>
    <property type="project" value="TreeGrafter"/>
</dbReference>
<reference evidence="6 7" key="1">
    <citation type="journal article" date="2018" name="BMC Genomics">
        <title>Comparative genome analyses reveal sequence features reflecting distinct modes of host-adaptation between dicot and monocot powdery mildew.</title>
        <authorList>
            <person name="Wu Y."/>
            <person name="Ma X."/>
            <person name="Pan Z."/>
            <person name="Kale S.D."/>
            <person name="Song Y."/>
            <person name="King H."/>
            <person name="Zhang Q."/>
            <person name="Presley C."/>
            <person name="Deng X."/>
            <person name="Wei C.I."/>
            <person name="Xiao S."/>
        </authorList>
    </citation>
    <scope>NUCLEOTIDE SEQUENCE [LARGE SCALE GENOMIC DNA]</scope>
    <source>
        <strain evidence="6">UCSC1</strain>
    </source>
</reference>
<keyword evidence="2 5" id="KW-0812">Transmembrane</keyword>